<organism evidence="2 3">
    <name type="scientific">Aspergillus transmontanensis</name>
    <dbReference type="NCBI Taxonomy" id="1034304"/>
    <lineage>
        <taxon>Eukaryota</taxon>
        <taxon>Fungi</taxon>
        <taxon>Dikarya</taxon>
        <taxon>Ascomycota</taxon>
        <taxon>Pezizomycotina</taxon>
        <taxon>Eurotiomycetes</taxon>
        <taxon>Eurotiomycetidae</taxon>
        <taxon>Eurotiales</taxon>
        <taxon>Aspergillaceae</taxon>
        <taxon>Aspergillus</taxon>
        <taxon>Aspergillus subgen. Circumdati</taxon>
    </lineage>
</organism>
<proteinExistence type="predicted"/>
<reference evidence="3" key="1">
    <citation type="submission" date="2019-04" db="EMBL/GenBank/DDBJ databases">
        <title>Friends and foes A comparative genomics studyof 23 Aspergillus species from section Flavi.</title>
        <authorList>
            <consortium name="DOE Joint Genome Institute"/>
            <person name="Kjaerbolling I."/>
            <person name="Vesth T."/>
            <person name="Frisvad J.C."/>
            <person name="Nybo J.L."/>
            <person name="Theobald S."/>
            <person name="Kildgaard S."/>
            <person name="Isbrandt T."/>
            <person name="Kuo A."/>
            <person name="Sato A."/>
            <person name="Lyhne E.K."/>
            <person name="Kogle M.E."/>
            <person name="Wiebenga A."/>
            <person name="Kun R.S."/>
            <person name="Lubbers R.J."/>
            <person name="Makela M.R."/>
            <person name="Barry K."/>
            <person name="Chovatia M."/>
            <person name="Clum A."/>
            <person name="Daum C."/>
            <person name="Haridas S."/>
            <person name="He G."/>
            <person name="LaButti K."/>
            <person name="Lipzen A."/>
            <person name="Mondo S."/>
            <person name="Riley R."/>
            <person name="Salamov A."/>
            <person name="Simmons B.A."/>
            <person name="Magnuson J.K."/>
            <person name="Henrissat B."/>
            <person name="Mortensen U.H."/>
            <person name="Larsen T.O."/>
            <person name="Devries R.P."/>
            <person name="Grigoriev I.V."/>
            <person name="Machida M."/>
            <person name="Baker S.E."/>
            <person name="Andersen M.R."/>
        </authorList>
    </citation>
    <scope>NUCLEOTIDE SEQUENCE [LARGE SCALE GENOMIC DNA]</scope>
    <source>
        <strain evidence="3">CBS 130015</strain>
    </source>
</reference>
<keyword evidence="1" id="KW-0472">Membrane</keyword>
<evidence type="ECO:0000256" key="1">
    <source>
        <dbReference type="SAM" id="Phobius"/>
    </source>
</evidence>
<sequence length="83" mass="9400">MWLSTPYIQATMRPATDTWGDEKFFIFYLVLFFSLARTNLIMSVAPFNSLMRVVSLPRTNNELRGLANGRCKGKGTHNTSPTV</sequence>
<keyword evidence="1" id="KW-0812">Transmembrane</keyword>
<dbReference type="EMBL" id="ML738361">
    <property type="protein sequence ID" value="KAE8309854.1"/>
    <property type="molecule type" value="Genomic_DNA"/>
</dbReference>
<keyword evidence="3" id="KW-1185">Reference proteome</keyword>
<evidence type="ECO:0000313" key="2">
    <source>
        <dbReference type="EMBL" id="KAE8309854.1"/>
    </source>
</evidence>
<feature type="transmembrane region" description="Helical" evidence="1">
    <location>
        <begin position="25"/>
        <end position="48"/>
    </location>
</feature>
<dbReference type="Proteomes" id="UP000325433">
    <property type="component" value="Unassembled WGS sequence"/>
</dbReference>
<accession>A0A5N6VMQ4</accession>
<protein>
    <submittedName>
        <fullName evidence="2">Uncharacterized protein</fullName>
    </submittedName>
</protein>
<evidence type="ECO:0000313" key="3">
    <source>
        <dbReference type="Proteomes" id="UP000325433"/>
    </source>
</evidence>
<keyword evidence="1" id="KW-1133">Transmembrane helix</keyword>
<gene>
    <name evidence="2" type="ORF">BDV41DRAFT_546629</name>
</gene>
<name>A0A5N6VMQ4_9EURO</name>
<dbReference type="AlphaFoldDB" id="A0A5N6VMQ4"/>